<dbReference type="UniPathway" id="UPA00222"/>
<comment type="subcellular location">
    <subcellularLocation>
        <location evidence="1">Membrane</location>
        <topology evidence="1">Multi-pass membrane protein</topology>
    </subcellularLocation>
</comment>
<dbReference type="GO" id="GO:0046513">
    <property type="term" value="P:ceramide biosynthetic process"/>
    <property type="evidence" value="ECO:0007669"/>
    <property type="project" value="InterPro"/>
</dbReference>
<keyword evidence="5 8" id="KW-1133">Transmembrane helix</keyword>
<comment type="pathway">
    <text evidence="2">Lipid metabolism; sphingolipid metabolism.</text>
</comment>
<reference evidence="10" key="1">
    <citation type="journal article" date="2013" name="Genetics">
        <title>The draft genome and transcriptome of Panagrellus redivivus are shaped by the harsh demands of a free-living lifestyle.</title>
        <authorList>
            <person name="Srinivasan J."/>
            <person name="Dillman A.R."/>
            <person name="Macchietto M.G."/>
            <person name="Heikkinen L."/>
            <person name="Lakso M."/>
            <person name="Fracchia K.M."/>
            <person name="Antoshechkin I."/>
            <person name="Mortazavi A."/>
            <person name="Wong G."/>
            <person name="Sternberg P.W."/>
        </authorList>
    </citation>
    <scope>NUCLEOTIDE SEQUENCE [LARGE SCALE GENOMIC DNA]</scope>
    <source>
        <strain evidence="10">MT8872</strain>
    </source>
</reference>
<dbReference type="WBParaSite" id="Pan_g14356.t1">
    <property type="protein sequence ID" value="Pan_g14356.t1"/>
    <property type="gene ID" value="Pan_g14356"/>
</dbReference>
<evidence type="ECO:0000259" key="9">
    <source>
        <dbReference type="PROSITE" id="PS50922"/>
    </source>
</evidence>
<evidence type="ECO:0000256" key="5">
    <source>
        <dbReference type="ARBA" id="ARBA00022989"/>
    </source>
</evidence>
<dbReference type="GO" id="GO:0050291">
    <property type="term" value="F:sphingosine N-acyltransferase activity"/>
    <property type="evidence" value="ECO:0007669"/>
    <property type="project" value="InterPro"/>
</dbReference>
<dbReference type="PROSITE" id="PS50922">
    <property type="entry name" value="TLC"/>
    <property type="match status" value="1"/>
</dbReference>
<evidence type="ECO:0000256" key="4">
    <source>
        <dbReference type="ARBA" id="ARBA00022692"/>
    </source>
</evidence>
<dbReference type="PANTHER" id="PTHR12560:SF0">
    <property type="entry name" value="LD18904P"/>
    <property type="match status" value="1"/>
</dbReference>
<comment type="pathway">
    <text evidence="3">Sphingolipid metabolism.</text>
</comment>
<evidence type="ECO:0000256" key="6">
    <source>
        <dbReference type="ARBA" id="ARBA00023136"/>
    </source>
</evidence>
<dbReference type="GO" id="GO:0016020">
    <property type="term" value="C:membrane"/>
    <property type="evidence" value="ECO:0007669"/>
    <property type="project" value="UniProtKB-SubCell"/>
</dbReference>
<proteinExistence type="predicted"/>
<evidence type="ECO:0000256" key="8">
    <source>
        <dbReference type="SAM" id="Phobius"/>
    </source>
</evidence>
<evidence type="ECO:0000256" key="2">
    <source>
        <dbReference type="ARBA" id="ARBA00004760"/>
    </source>
</evidence>
<dbReference type="InterPro" id="IPR006634">
    <property type="entry name" value="TLC-dom"/>
</dbReference>
<feature type="transmembrane region" description="Helical" evidence="8">
    <location>
        <begin position="290"/>
        <end position="310"/>
    </location>
</feature>
<dbReference type="InterPro" id="IPR016439">
    <property type="entry name" value="Lag1/Lac1-like"/>
</dbReference>
<organism evidence="10 11">
    <name type="scientific">Panagrellus redivivus</name>
    <name type="common">Microworm</name>
    <dbReference type="NCBI Taxonomy" id="6233"/>
    <lineage>
        <taxon>Eukaryota</taxon>
        <taxon>Metazoa</taxon>
        <taxon>Ecdysozoa</taxon>
        <taxon>Nematoda</taxon>
        <taxon>Chromadorea</taxon>
        <taxon>Rhabditida</taxon>
        <taxon>Tylenchina</taxon>
        <taxon>Panagrolaimomorpha</taxon>
        <taxon>Panagrolaimoidea</taxon>
        <taxon>Panagrolaimidae</taxon>
        <taxon>Panagrellus</taxon>
    </lineage>
</organism>
<dbReference type="AlphaFoldDB" id="A0A7E4UZF9"/>
<dbReference type="Pfam" id="PF03798">
    <property type="entry name" value="TRAM_LAG1_CLN8"/>
    <property type="match status" value="1"/>
</dbReference>
<dbReference type="PANTHER" id="PTHR12560">
    <property type="entry name" value="LONGEVITY ASSURANCE FACTOR 1 LAG1"/>
    <property type="match status" value="1"/>
</dbReference>
<keyword evidence="4 7" id="KW-0812">Transmembrane</keyword>
<evidence type="ECO:0000313" key="10">
    <source>
        <dbReference type="Proteomes" id="UP000492821"/>
    </source>
</evidence>
<name>A0A7E4UZF9_PANRE</name>
<dbReference type="SMART" id="SM00724">
    <property type="entry name" value="TLC"/>
    <property type="match status" value="1"/>
</dbReference>
<sequence>MPENDSCDGHSSNGGYNISGSGGMGGLWDPKYWLPRDVGWEDLPINFYDLIYPIYFAIPILIFRVLLESFVGFGVGCLLGVVPREELSARIKNHLCGGFARYTRSKRVLECMFRFVTYSMLFSYGYFVLSDKSWFADVKNCWIGFPFHKIENSVWWYYMLETGFYYALFFGSVFDVKRSDFWQLVLHHVITIMLLSVSWTINFVRIGTLVLICHDISDIILEAGKLVRYYGSPSFITNCFFFAFLISWFVTRLGYFPFVLLRSGLFEAADLIQPDYKILNLYQVPHIPRVIILMLLCLLVLHVFWTVIIMKIVIRSITVGEAADVRSESEEEDNFDPSNRQKLLKTRKERNAAVSNKKGQ</sequence>
<protein>
    <submittedName>
        <fullName evidence="11">TLC domain-containing protein</fullName>
    </submittedName>
</protein>
<feature type="transmembrane region" description="Helical" evidence="8">
    <location>
        <begin position="235"/>
        <end position="255"/>
    </location>
</feature>
<reference evidence="11" key="2">
    <citation type="submission" date="2020-10" db="UniProtKB">
        <authorList>
            <consortium name="WormBaseParasite"/>
        </authorList>
    </citation>
    <scope>IDENTIFICATION</scope>
</reference>
<accession>A0A7E4UZF9</accession>
<evidence type="ECO:0000256" key="7">
    <source>
        <dbReference type="PROSITE-ProRule" id="PRU00205"/>
    </source>
</evidence>
<dbReference type="Proteomes" id="UP000492821">
    <property type="component" value="Unassembled WGS sequence"/>
</dbReference>
<evidence type="ECO:0000256" key="3">
    <source>
        <dbReference type="ARBA" id="ARBA00004991"/>
    </source>
</evidence>
<evidence type="ECO:0000313" key="11">
    <source>
        <dbReference type="WBParaSite" id="Pan_g14356.t1"/>
    </source>
</evidence>
<keyword evidence="10" id="KW-1185">Reference proteome</keyword>
<feature type="transmembrane region" description="Helical" evidence="8">
    <location>
        <begin position="155"/>
        <end position="174"/>
    </location>
</feature>
<feature type="transmembrane region" description="Helical" evidence="8">
    <location>
        <begin position="54"/>
        <end position="82"/>
    </location>
</feature>
<evidence type="ECO:0000256" key="1">
    <source>
        <dbReference type="ARBA" id="ARBA00004141"/>
    </source>
</evidence>
<feature type="domain" description="TLC" evidence="9">
    <location>
        <begin position="103"/>
        <end position="318"/>
    </location>
</feature>
<keyword evidence="6 7" id="KW-0472">Membrane</keyword>